<dbReference type="Proteomes" id="UP000293764">
    <property type="component" value="Unassembled WGS sequence"/>
</dbReference>
<name>A0A4V1ZHM2_9MICO</name>
<evidence type="ECO:0000256" key="1">
    <source>
        <dbReference type="SAM" id="MobiDB-lite"/>
    </source>
</evidence>
<evidence type="ECO:0000256" key="2">
    <source>
        <dbReference type="SAM" id="Phobius"/>
    </source>
</evidence>
<accession>A0A4V1ZHM2</accession>
<organism evidence="3 4">
    <name type="scientific">Pengzhenrongella frigida</name>
    <dbReference type="NCBI Taxonomy" id="1259133"/>
    <lineage>
        <taxon>Bacteria</taxon>
        <taxon>Bacillati</taxon>
        <taxon>Actinomycetota</taxon>
        <taxon>Actinomycetes</taxon>
        <taxon>Micrococcales</taxon>
        <taxon>Pengzhenrongella</taxon>
    </lineage>
</organism>
<feature type="transmembrane region" description="Helical" evidence="2">
    <location>
        <begin position="108"/>
        <end position="127"/>
    </location>
</feature>
<proteinExistence type="predicted"/>
<protein>
    <recommendedName>
        <fullName evidence="5">Sporulation protein</fullName>
    </recommendedName>
</protein>
<keyword evidence="2" id="KW-0812">Transmembrane</keyword>
<dbReference type="AlphaFoldDB" id="A0A4V1ZHM2"/>
<dbReference type="OrthoDB" id="3830295at2"/>
<comment type="caution">
    <text evidence="3">The sequence shown here is derived from an EMBL/GenBank/DDBJ whole genome shotgun (WGS) entry which is preliminary data.</text>
</comment>
<evidence type="ECO:0008006" key="5">
    <source>
        <dbReference type="Google" id="ProtNLM"/>
    </source>
</evidence>
<reference evidence="3 4" key="1">
    <citation type="submission" date="2019-01" db="EMBL/GenBank/DDBJ databases">
        <title>Novel species of Cellulomonas.</title>
        <authorList>
            <person name="Liu Q."/>
            <person name="Xin Y.-H."/>
        </authorList>
    </citation>
    <scope>NUCLEOTIDE SEQUENCE [LARGE SCALE GENOMIC DNA]</scope>
    <source>
        <strain evidence="3 4">HLT2-17</strain>
    </source>
</reference>
<dbReference type="EMBL" id="SDWW01000005">
    <property type="protein sequence ID" value="RYV52534.1"/>
    <property type="molecule type" value="Genomic_DNA"/>
</dbReference>
<keyword evidence="2" id="KW-1133">Transmembrane helix</keyword>
<dbReference type="Pfam" id="PF09579">
    <property type="entry name" value="Spore_YtfJ"/>
    <property type="match status" value="1"/>
</dbReference>
<evidence type="ECO:0000313" key="4">
    <source>
        <dbReference type="Proteomes" id="UP000293764"/>
    </source>
</evidence>
<feature type="compositionally biased region" description="Gly residues" evidence="1">
    <location>
        <begin position="37"/>
        <end position="52"/>
    </location>
</feature>
<gene>
    <name evidence="3" type="ORF">EUA98_03375</name>
</gene>
<keyword evidence="4" id="KW-1185">Reference proteome</keyword>
<evidence type="ECO:0000313" key="3">
    <source>
        <dbReference type="EMBL" id="RYV52534.1"/>
    </source>
</evidence>
<keyword evidence="2" id="KW-0472">Membrane</keyword>
<sequence length="132" mass="13213">MTRAASDTLSVGRVFGTAYEHDGTWLVPVAKVVGGTGSGSGVGSAGGSGVPGRGKRGESTAEVAAAPHGESEGSGGGGGFGAMVRPLGVYVVDDAGVHWRPALDLNRAILGGQAVAIVVSLSLAWVLRRRFR</sequence>
<dbReference type="InterPro" id="IPR014229">
    <property type="entry name" value="Spore_YtfJ"/>
</dbReference>
<feature type="region of interest" description="Disordered" evidence="1">
    <location>
        <begin position="37"/>
        <end position="78"/>
    </location>
</feature>